<evidence type="ECO:0008006" key="9">
    <source>
        <dbReference type="Google" id="ProtNLM"/>
    </source>
</evidence>
<reference evidence="7 8" key="1">
    <citation type="submission" date="2013-03" db="EMBL/GenBank/DDBJ databases">
        <title>The Genome Sequence of Exophiala aquamarina CBS 119918.</title>
        <authorList>
            <consortium name="The Broad Institute Genomics Platform"/>
            <person name="Cuomo C."/>
            <person name="de Hoog S."/>
            <person name="Gorbushina A."/>
            <person name="Walker B."/>
            <person name="Young S.K."/>
            <person name="Zeng Q."/>
            <person name="Gargeya S."/>
            <person name="Fitzgerald M."/>
            <person name="Haas B."/>
            <person name="Abouelleil A."/>
            <person name="Allen A.W."/>
            <person name="Alvarado L."/>
            <person name="Arachchi H.M."/>
            <person name="Berlin A.M."/>
            <person name="Chapman S.B."/>
            <person name="Gainer-Dewar J."/>
            <person name="Goldberg J."/>
            <person name="Griggs A."/>
            <person name="Gujja S."/>
            <person name="Hansen M."/>
            <person name="Howarth C."/>
            <person name="Imamovic A."/>
            <person name="Ireland A."/>
            <person name="Larimer J."/>
            <person name="McCowan C."/>
            <person name="Murphy C."/>
            <person name="Pearson M."/>
            <person name="Poon T.W."/>
            <person name="Priest M."/>
            <person name="Roberts A."/>
            <person name="Saif S."/>
            <person name="Shea T."/>
            <person name="Sisk P."/>
            <person name="Sykes S."/>
            <person name="Wortman J."/>
            <person name="Nusbaum C."/>
            <person name="Birren B."/>
        </authorList>
    </citation>
    <scope>NUCLEOTIDE SEQUENCE [LARGE SCALE GENOMIC DNA]</scope>
    <source>
        <strain evidence="7 8">CBS 119918</strain>
    </source>
</reference>
<proteinExistence type="inferred from homology"/>
<evidence type="ECO:0000256" key="3">
    <source>
        <dbReference type="ARBA" id="ARBA00022630"/>
    </source>
</evidence>
<dbReference type="Pfam" id="PF00743">
    <property type="entry name" value="FMO-like"/>
    <property type="match status" value="1"/>
</dbReference>
<dbReference type="GO" id="GO:0004499">
    <property type="term" value="F:N,N-dimethylaniline monooxygenase activity"/>
    <property type="evidence" value="ECO:0007669"/>
    <property type="project" value="InterPro"/>
</dbReference>
<accession>A0A072P377</accession>
<dbReference type="SUPFAM" id="SSF51905">
    <property type="entry name" value="FAD/NAD(P)-binding domain"/>
    <property type="match status" value="3"/>
</dbReference>
<evidence type="ECO:0000256" key="2">
    <source>
        <dbReference type="ARBA" id="ARBA00010139"/>
    </source>
</evidence>
<keyword evidence="5" id="KW-0560">Oxidoreductase</keyword>
<evidence type="ECO:0000256" key="5">
    <source>
        <dbReference type="ARBA" id="ARBA00023002"/>
    </source>
</evidence>
<dbReference type="AlphaFoldDB" id="A0A072P377"/>
<dbReference type="PANTHER" id="PTHR42877:SF1">
    <property type="entry name" value="FAD-BINDING MONOOXYGENASE STCW"/>
    <property type="match status" value="1"/>
</dbReference>
<dbReference type="InterPro" id="IPR051209">
    <property type="entry name" value="FAD-bind_Monooxygenase_sf"/>
</dbReference>
<evidence type="ECO:0000313" key="7">
    <source>
        <dbReference type="EMBL" id="KEF54579.1"/>
    </source>
</evidence>
<comment type="cofactor">
    <cofactor evidence="1">
        <name>FAD</name>
        <dbReference type="ChEBI" id="CHEBI:57692"/>
    </cofactor>
</comment>
<dbReference type="GeneID" id="25283931"/>
<dbReference type="InterPro" id="IPR036188">
    <property type="entry name" value="FAD/NAD-bd_sf"/>
</dbReference>
<protein>
    <recommendedName>
        <fullName evidence="9">L-ornithine N(5)-oxygenase</fullName>
    </recommendedName>
</protein>
<organism evidence="7 8">
    <name type="scientific">Exophiala aquamarina CBS 119918</name>
    <dbReference type="NCBI Taxonomy" id="1182545"/>
    <lineage>
        <taxon>Eukaryota</taxon>
        <taxon>Fungi</taxon>
        <taxon>Dikarya</taxon>
        <taxon>Ascomycota</taxon>
        <taxon>Pezizomycotina</taxon>
        <taxon>Eurotiomycetes</taxon>
        <taxon>Chaetothyriomycetidae</taxon>
        <taxon>Chaetothyriales</taxon>
        <taxon>Herpotrichiellaceae</taxon>
        <taxon>Exophiala</taxon>
    </lineage>
</organism>
<dbReference type="HOGENOM" id="CLU_006937_6_0_1"/>
<comment type="caution">
    <text evidence="7">The sequence shown here is derived from an EMBL/GenBank/DDBJ whole genome shotgun (WGS) entry which is preliminary data.</text>
</comment>
<dbReference type="InterPro" id="IPR020946">
    <property type="entry name" value="Flavin_mOase-like"/>
</dbReference>
<dbReference type="Gene3D" id="3.50.50.60">
    <property type="entry name" value="FAD/NAD(P)-binding domain"/>
    <property type="match status" value="2"/>
</dbReference>
<keyword evidence="3" id="KW-0285">Flavoprotein</keyword>
<dbReference type="EMBL" id="AMGV01000009">
    <property type="protein sequence ID" value="KEF54579.1"/>
    <property type="molecule type" value="Genomic_DNA"/>
</dbReference>
<dbReference type="GO" id="GO:0050660">
    <property type="term" value="F:flavin adenine dinucleotide binding"/>
    <property type="evidence" value="ECO:0007669"/>
    <property type="project" value="InterPro"/>
</dbReference>
<evidence type="ECO:0000313" key="8">
    <source>
        <dbReference type="Proteomes" id="UP000027920"/>
    </source>
</evidence>
<evidence type="ECO:0000256" key="6">
    <source>
        <dbReference type="SAM" id="MobiDB-lite"/>
    </source>
</evidence>
<dbReference type="OrthoDB" id="74360at2759"/>
<dbReference type="GO" id="GO:0050661">
    <property type="term" value="F:NADP binding"/>
    <property type="evidence" value="ECO:0007669"/>
    <property type="project" value="InterPro"/>
</dbReference>
<feature type="compositionally biased region" description="Polar residues" evidence="6">
    <location>
        <begin position="8"/>
        <end position="19"/>
    </location>
</feature>
<dbReference type="RefSeq" id="XP_013257169.1">
    <property type="nucleotide sequence ID" value="XM_013401715.1"/>
</dbReference>
<dbReference type="PANTHER" id="PTHR42877">
    <property type="entry name" value="L-ORNITHINE N(5)-MONOOXYGENASE-RELATED"/>
    <property type="match status" value="1"/>
</dbReference>
<evidence type="ECO:0000256" key="4">
    <source>
        <dbReference type="ARBA" id="ARBA00022827"/>
    </source>
</evidence>
<sequence>MTMLHDASASSSPAVSNELHSSKKSDGDIVNPNSAGVLLSRPTDSELIAKRISESVQESQYYKNYKSDYKISTSLLADPLTANRKIRILNVGAGLFSINLAYYFSTLCENFDLTLVEKSSRLGGVWNHNQYPGIACDIPSHVYQYSWAPNPEWPRFLSSGEHIRAYLEKVCDTFDLKKYMRFNTEVIKAEWIPDGFWRVTMHERQRDGNCIEFTQEAEILVNNSGTQHKYQWPNVEGLERFSGKLLHTAMWDSAVVPAACKGKTVAVIGSGASAVQVVPQLQSHAEEILVFSRTPIWFAPGLAGDGFSPEYSPEQRDQFKRDPAKLVNHAKEIERKLNSLFPALFHGSDAQKKAIAFFHDQMKKKIHDPELLKGSIRLHTQRSVLACSNCRSIGFTPDFAPGCRRITPADYFIHAVQQPNAKVIFKSVNSLTQNGILDEDGAERNADIIVCATGTLFDTFLLPKSMIMTAGLTITQGFNVDFIPPFEVYGRDRVSLADIFAEKQDNYMGIAVPGFPNMFCGSGPYWTTANGSLEDPMNTSSRYIVQVAKKLQMEHNIVGIDPTDEALADWVEHAQAWVKGMVWSGDCKSWYKIYKGPYAGRTNALWPGITLHMVKALKTPRWEDYRIDRKLSSPSHANRFQYLGHGMVQEVIDSRLDDTPHFSLSEIDPRWAKATGMTWVPGMRPFSEEQANSVH</sequence>
<dbReference type="VEuPathDB" id="FungiDB:A1O9_09021"/>
<gene>
    <name evidence="7" type="ORF">A1O9_09021</name>
</gene>
<evidence type="ECO:0000256" key="1">
    <source>
        <dbReference type="ARBA" id="ARBA00001974"/>
    </source>
</evidence>
<dbReference type="Proteomes" id="UP000027920">
    <property type="component" value="Unassembled WGS sequence"/>
</dbReference>
<keyword evidence="8" id="KW-1185">Reference proteome</keyword>
<name>A0A072P377_9EURO</name>
<comment type="similarity">
    <text evidence="2">Belongs to the FAD-binding monooxygenase family.</text>
</comment>
<feature type="region of interest" description="Disordered" evidence="6">
    <location>
        <begin position="1"/>
        <end position="28"/>
    </location>
</feature>
<keyword evidence="4" id="KW-0274">FAD</keyword>